<feature type="signal peptide" evidence="1">
    <location>
        <begin position="1"/>
        <end position="21"/>
    </location>
</feature>
<evidence type="ECO:0008006" key="4">
    <source>
        <dbReference type="Google" id="ProtNLM"/>
    </source>
</evidence>
<organism evidence="2 3">
    <name type="scientific">Litoreibacter albidus</name>
    <dbReference type="NCBI Taxonomy" id="670155"/>
    <lineage>
        <taxon>Bacteria</taxon>
        <taxon>Pseudomonadati</taxon>
        <taxon>Pseudomonadota</taxon>
        <taxon>Alphaproteobacteria</taxon>
        <taxon>Rhodobacterales</taxon>
        <taxon>Roseobacteraceae</taxon>
        <taxon>Litoreibacter</taxon>
    </lineage>
</organism>
<dbReference type="OrthoDB" id="7864986at2"/>
<dbReference type="RefSeq" id="WP_089949189.1">
    <property type="nucleotide sequence ID" value="NZ_FNOI01000012.1"/>
</dbReference>
<proteinExistence type="predicted"/>
<sequence>MFKTLATPAIAILLSSTAAFATTSVRAVEVDVDLEAIQNENAAAYWTSVADDLENAIVARLTDQIADDGASVIVDIDELSLANSFQSVLGIEKSELIGSVSVNNLQDNSEHQAYTLTVSYEPAPVVLSPDASLVFITRSTSDYYDEMVATFADHVTEKLK</sequence>
<dbReference type="AlphaFoldDB" id="A0A1H3DQJ9"/>
<name>A0A1H3DQJ9_9RHOB</name>
<evidence type="ECO:0000313" key="3">
    <source>
        <dbReference type="Proteomes" id="UP000199441"/>
    </source>
</evidence>
<evidence type="ECO:0000256" key="1">
    <source>
        <dbReference type="SAM" id="SignalP"/>
    </source>
</evidence>
<reference evidence="3" key="1">
    <citation type="submission" date="2016-10" db="EMBL/GenBank/DDBJ databases">
        <authorList>
            <person name="Varghese N."/>
            <person name="Submissions S."/>
        </authorList>
    </citation>
    <scope>NUCLEOTIDE SEQUENCE [LARGE SCALE GENOMIC DNA]</scope>
    <source>
        <strain evidence="3">DSM 26922</strain>
    </source>
</reference>
<feature type="chain" id="PRO_5011490455" description="DUF302 domain-containing protein" evidence="1">
    <location>
        <begin position="22"/>
        <end position="160"/>
    </location>
</feature>
<accession>A0A1H3DQJ9</accession>
<protein>
    <recommendedName>
        <fullName evidence="4">DUF302 domain-containing protein</fullName>
    </recommendedName>
</protein>
<dbReference type="Proteomes" id="UP000199441">
    <property type="component" value="Unassembled WGS sequence"/>
</dbReference>
<keyword evidence="3" id="KW-1185">Reference proteome</keyword>
<dbReference type="EMBL" id="FNOI01000012">
    <property type="protein sequence ID" value="SDX68651.1"/>
    <property type="molecule type" value="Genomic_DNA"/>
</dbReference>
<evidence type="ECO:0000313" key="2">
    <source>
        <dbReference type="EMBL" id="SDX68651.1"/>
    </source>
</evidence>
<gene>
    <name evidence="2" type="ORF">SAMN04488001_0195</name>
</gene>
<keyword evidence="1" id="KW-0732">Signal</keyword>